<accession>A0A0A2KYC5</accession>
<dbReference type="Proteomes" id="UP000030104">
    <property type="component" value="Unassembled WGS sequence"/>
</dbReference>
<evidence type="ECO:0000313" key="2">
    <source>
        <dbReference type="Proteomes" id="UP000030104"/>
    </source>
</evidence>
<reference evidence="1 2" key="1">
    <citation type="journal article" date="2015" name="Mol. Plant Microbe Interact.">
        <title>Genome, transcriptome, and functional analyses of Penicillium expansum provide new insights into secondary metabolism and pathogenicity.</title>
        <authorList>
            <person name="Ballester A.R."/>
            <person name="Marcet-Houben M."/>
            <person name="Levin E."/>
            <person name="Sela N."/>
            <person name="Selma-Lazaro C."/>
            <person name="Carmona L."/>
            <person name="Wisniewski M."/>
            <person name="Droby S."/>
            <person name="Gonzalez-Candelas L."/>
            <person name="Gabaldon T."/>
        </authorList>
    </citation>
    <scope>NUCLEOTIDE SEQUENCE [LARGE SCALE GENOMIC DNA]</scope>
    <source>
        <strain evidence="1 2">PHI-1</strain>
    </source>
</reference>
<proteinExistence type="predicted"/>
<evidence type="ECO:0000313" key="1">
    <source>
        <dbReference type="EMBL" id="KGO71906.1"/>
    </source>
</evidence>
<keyword evidence="2" id="KW-1185">Reference proteome</keyword>
<name>A0A0A2KYC5_PENIT</name>
<dbReference type="OrthoDB" id="10514766at2759"/>
<dbReference type="HOGENOM" id="CLU_2831954_0_0_1"/>
<dbReference type="EMBL" id="JQGA01000915">
    <property type="protein sequence ID" value="KGO71906.1"/>
    <property type="molecule type" value="Genomic_DNA"/>
</dbReference>
<sequence length="66" mass="7576">MCTYIPTYGRRYVLLTKQLGFPFLLMQFPHTGTSGNHMVLMVTKAPKRKKKKPALVISKQRPEGKI</sequence>
<protein>
    <submittedName>
        <fullName evidence="1">Uncharacterized protein</fullName>
    </submittedName>
</protein>
<comment type="caution">
    <text evidence="1">The sequence shown here is derived from an EMBL/GenBank/DDBJ whole genome shotgun (WGS) entry which is preliminary data.</text>
</comment>
<gene>
    <name evidence="1" type="ORF">PITC_026260</name>
</gene>
<organism evidence="1 2">
    <name type="scientific">Penicillium italicum</name>
    <name type="common">Blue mold</name>
    <dbReference type="NCBI Taxonomy" id="40296"/>
    <lineage>
        <taxon>Eukaryota</taxon>
        <taxon>Fungi</taxon>
        <taxon>Dikarya</taxon>
        <taxon>Ascomycota</taxon>
        <taxon>Pezizomycotina</taxon>
        <taxon>Eurotiomycetes</taxon>
        <taxon>Eurotiomycetidae</taxon>
        <taxon>Eurotiales</taxon>
        <taxon>Aspergillaceae</taxon>
        <taxon>Penicillium</taxon>
    </lineage>
</organism>
<dbReference type="AlphaFoldDB" id="A0A0A2KYC5"/>